<comment type="caution">
    <text evidence="2">The sequence shown here is derived from an EMBL/GenBank/DDBJ whole genome shotgun (WGS) entry which is preliminary data.</text>
</comment>
<gene>
    <name evidence="2" type="ORF">Q5P01_018523</name>
</gene>
<keyword evidence="3" id="KW-1185">Reference proteome</keyword>
<feature type="region of interest" description="Disordered" evidence="1">
    <location>
        <begin position="1"/>
        <end position="67"/>
    </location>
</feature>
<proteinExistence type="predicted"/>
<evidence type="ECO:0000256" key="1">
    <source>
        <dbReference type="SAM" id="MobiDB-lite"/>
    </source>
</evidence>
<protein>
    <submittedName>
        <fullName evidence="2">Uncharacterized protein</fullName>
    </submittedName>
</protein>
<organism evidence="2 3">
    <name type="scientific">Channa striata</name>
    <name type="common">Snakehead murrel</name>
    <name type="synonym">Ophicephalus striatus</name>
    <dbReference type="NCBI Taxonomy" id="64152"/>
    <lineage>
        <taxon>Eukaryota</taxon>
        <taxon>Metazoa</taxon>
        <taxon>Chordata</taxon>
        <taxon>Craniata</taxon>
        <taxon>Vertebrata</taxon>
        <taxon>Euteleostomi</taxon>
        <taxon>Actinopterygii</taxon>
        <taxon>Neopterygii</taxon>
        <taxon>Teleostei</taxon>
        <taxon>Neoteleostei</taxon>
        <taxon>Acanthomorphata</taxon>
        <taxon>Anabantaria</taxon>
        <taxon>Anabantiformes</taxon>
        <taxon>Channoidei</taxon>
        <taxon>Channidae</taxon>
        <taxon>Channa</taxon>
    </lineage>
</organism>
<feature type="compositionally biased region" description="Low complexity" evidence="1">
    <location>
        <begin position="49"/>
        <end position="60"/>
    </location>
</feature>
<dbReference type="Proteomes" id="UP001187415">
    <property type="component" value="Unassembled WGS sequence"/>
</dbReference>
<feature type="compositionally biased region" description="Basic and acidic residues" evidence="1">
    <location>
        <begin position="1"/>
        <end position="13"/>
    </location>
</feature>
<evidence type="ECO:0000313" key="2">
    <source>
        <dbReference type="EMBL" id="KAK2830592.1"/>
    </source>
</evidence>
<sequence>MDDGGEAEREARRRAYAPGTMRQQARPERADKSPFVTLNQAGQWKNCTQKQQQQQQPPQQRRADTDI</sequence>
<feature type="compositionally biased region" description="Polar residues" evidence="1">
    <location>
        <begin position="36"/>
        <end position="48"/>
    </location>
</feature>
<name>A0AA88M7W1_CHASR</name>
<dbReference type="AlphaFoldDB" id="A0AA88M7W1"/>
<dbReference type="EMBL" id="JAUPFM010000014">
    <property type="protein sequence ID" value="KAK2830592.1"/>
    <property type="molecule type" value="Genomic_DNA"/>
</dbReference>
<reference evidence="2" key="1">
    <citation type="submission" date="2023-07" db="EMBL/GenBank/DDBJ databases">
        <title>Chromosome-level Genome Assembly of Striped Snakehead (Channa striata).</title>
        <authorList>
            <person name="Liu H."/>
        </authorList>
    </citation>
    <scope>NUCLEOTIDE SEQUENCE</scope>
    <source>
        <strain evidence="2">Gz</strain>
        <tissue evidence="2">Muscle</tissue>
    </source>
</reference>
<accession>A0AA88M7W1</accession>
<evidence type="ECO:0000313" key="3">
    <source>
        <dbReference type="Proteomes" id="UP001187415"/>
    </source>
</evidence>